<evidence type="ECO:0000256" key="1">
    <source>
        <dbReference type="SAM" id="MobiDB-lite"/>
    </source>
</evidence>
<evidence type="ECO:0000313" key="4">
    <source>
        <dbReference type="Proteomes" id="UP000758603"/>
    </source>
</evidence>
<dbReference type="PANTHER" id="PTHR28065:SF1">
    <property type="entry name" value="DUF4050 DOMAIN-CONTAINING PROTEIN"/>
    <property type="match status" value="1"/>
</dbReference>
<feature type="region of interest" description="Disordered" evidence="1">
    <location>
        <begin position="423"/>
        <end position="473"/>
    </location>
</feature>
<feature type="compositionally biased region" description="Polar residues" evidence="1">
    <location>
        <begin position="311"/>
        <end position="328"/>
    </location>
</feature>
<dbReference type="GeneID" id="70128370"/>
<feature type="region of interest" description="Disordered" evidence="1">
    <location>
        <begin position="21"/>
        <end position="58"/>
    </location>
</feature>
<dbReference type="RefSeq" id="XP_045961051.1">
    <property type="nucleotide sequence ID" value="XM_046099478.1"/>
</dbReference>
<sequence length="494" mass="53572">MPSVAVADTTTHAIAPHSALAGVASSHAISSPPAASTSRDTPSSGPAGRVSHSRKYSASSPKMIFSDLYKSTRLPLARLRQQSNQATPSIDYDADLVSKDKAKNKEAVKKYLADRIRNDWEFKWPRADKPTDGNGSKSDGANSEDAKQHDIQESREISSHDLEGRSVEKTEDDGDDDDDDDDTASTYSTVSEDIAHFRPRLEWWSDFSEDEVTVHPSAYRFDTPDAVGPTVQATAHTRQTKIRRAIREEASWNSGLACFNARRDAWTGAKVVRVKPKPSSAPTSPLSASRRMSFFRFASTSPPVSPGAPLSPTTTRTSGDTNAVTSSDGDPKEYPPKADSSQYPVETILPVAHPLLPPANPMRASITPSSYPNLYDRIIVHSLTPSCPVNLADVLKFCVVGWKRDGEWPPRPAEVAPVVAVRKKQRDSVTSQNRRPSTGRRMSLGFLGRRESATGDTPTGTAATEDSGKGIKKSIQRVLGLGHQRTGSNVSNNG</sequence>
<feature type="domain" description="Gag1-like clamp" evidence="2">
    <location>
        <begin position="217"/>
        <end position="409"/>
    </location>
</feature>
<feature type="compositionally biased region" description="Low complexity" evidence="1">
    <location>
        <begin position="454"/>
        <end position="464"/>
    </location>
</feature>
<feature type="compositionally biased region" description="Low complexity" evidence="1">
    <location>
        <begin position="24"/>
        <end position="38"/>
    </location>
</feature>
<reference evidence="3" key="1">
    <citation type="journal article" date="2021" name="Nat. Commun.">
        <title>Genetic determinants of endophytism in the Arabidopsis root mycobiome.</title>
        <authorList>
            <person name="Mesny F."/>
            <person name="Miyauchi S."/>
            <person name="Thiergart T."/>
            <person name="Pickel B."/>
            <person name="Atanasova L."/>
            <person name="Karlsson M."/>
            <person name="Huettel B."/>
            <person name="Barry K.W."/>
            <person name="Haridas S."/>
            <person name="Chen C."/>
            <person name="Bauer D."/>
            <person name="Andreopoulos W."/>
            <person name="Pangilinan J."/>
            <person name="LaButti K."/>
            <person name="Riley R."/>
            <person name="Lipzen A."/>
            <person name="Clum A."/>
            <person name="Drula E."/>
            <person name="Henrissat B."/>
            <person name="Kohler A."/>
            <person name="Grigoriev I.V."/>
            <person name="Martin F.M."/>
            <person name="Hacquard S."/>
        </authorList>
    </citation>
    <scope>NUCLEOTIDE SEQUENCE</scope>
    <source>
        <strain evidence="3">MPI-SDFR-AT-0073</strain>
    </source>
</reference>
<evidence type="ECO:0000313" key="3">
    <source>
        <dbReference type="EMBL" id="KAH6656817.1"/>
    </source>
</evidence>
<feature type="region of interest" description="Disordered" evidence="1">
    <location>
        <begin position="123"/>
        <end position="190"/>
    </location>
</feature>
<feature type="compositionally biased region" description="Basic and acidic residues" evidence="1">
    <location>
        <begin position="144"/>
        <end position="169"/>
    </location>
</feature>
<feature type="region of interest" description="Disordered" evidence="1">
    <location>
        <begin position="299"/>
        <end position="341"/>
    </location>
</feature>
<protein>
    <recommendedName>
        <fullName evidence="2">Gag1-like clamp domain-containing protein</fullName>
    </recommendedName>
</protein>
<proteinExistence type="predicted"/>
<organism evidence="3 4">
    <name type="scientific">Truncatella angustata</name>
    <dbReference type="NCBI Taxonomy" id="152316"/>
    <lineage>
        <taxon>Eukaryota</taxon>
        <taxon>Fungi</taxon>
        <taxon>Dikarya</taxon>
        <taxon>Ascomycota</taxon>
        <taxon>Pezizomycotina</taxon>
        <taxon>Sordariomycetes</taxon>
        <taxon>Xylariomycetidae</taxon>
        <taxon>Amphisphaeriales</taxon>
        <taxon>Sporocadaceae</taxon>
        <taxon>Truncatella</taxon>
    </lineage>
</organism>
<dbReference type="AlphaFoldDB" id="A0A9P8UQX1"/>
<evidence type="ECO:0000259" key="2">
    <source>
        <dbReference type="Pfam" id="PF13259"/>
    </source>
</evidence>
<dbReference type="InterPro" id="IPR053274">
    <property type="entry name" value="Fluconazole_resistance"/>
</dbReference>
<comment type="caution">
    <text evidence="3">The sequence shown here is derived from an EMBL/GenBank/DDBJ whole genome shotgun (WGS) entry which is preliminary data.</text>
</comment>
<feature type="compositionally biased region" description="Acidic residues" evidence="1">
    <location>
        <begin position="170"/>
        <end position="183"/>
    </location>
</feature>
<dbReference type="EMBL" id="JAGPXC010000002">
    <property type="protein sequence ID" value="KAH6656817.1"/>
    <property type="molecule type" value="Genomic_DNA"/>
</dbReference>
<keyword evidence="4" id="KW-1185">Reference proteome</keyword>
<dbReference type="OrthoDB" id="5422958at2759"/>
<gene>
    <name evidence="3" type="ORF">BKA67DRAFT_532066</name>
</gene>
<dbReference type="InterPro" id="IPR025124">
    <property type="entry name" value="Gag1-like_clamp"/>
</dbReference>
<accession>A0A9P8UQX1</accession>
<feature type="region of interest" description="Disordered" evidence="1">
    <location>
        <begin position="79"/>
        <end position="99"/>
    </location>
</feature>
<dbReference type="Pfam" id="PF13259">
    <property type="entry name" value="clamp_Gag1-like"/>
    <property type="match status" value="1"/>
</dbReference>
<dbReference type="PANTHER" id="PTHR28065">
    <property type="entry name" value="FREQUENIN"/>
    <property type="match status" value="1"/>
</dbReference>
<name>A0A9P8UQX1_9PEZI</name>
<dbReference type="Proteomes" id="UP000758603">
    <property type="component" value="Unassembled WGS sequence"/>
</dbReference>